<dbReference type="EMBL" id="BMXP01000011">
    <property type="protein sequence ID" value="GGW94833.1"/>
    <property type="molecule type" value="Genomic_DNA"/>
</dbReference>
<evidence type="ECO:0000256" key="2">
    <source>
        <dbReference type="SAM" id="SignalP"/>
    </source>
</evidence>
<name>A0A918JQ44_9ALTE</name>
<proteinExistence type="predicted"/>
<evidence type="ECO:0000313" key="4">
    <source>
        <dbReference type="Proteomes" id="UP000631300"/>
    </source>
</evidence>
<accession>A0A918JQ44</accession>
<organism evidence="3 4">
    <name type="scientific">Alteromonas halophila</name>
    <dbReference type="NCBI Taxonomy" id="516698"/>
    <lineage>
        <taxon>Bacteria</taxon>
        <taxon>Pseudomonadati</taxon>
        <taxon>Pseudomonadota</taxon>
        <taxon>Gammaproteobacteria</taxon>
        <taxon>Alteromonadales</taxon>
        <taxon>Alteromonadaceae</taxon>
        <taxon>Alteromonas/Salinimonas group</taxon>
        <taxon>Alteromonas</taxon>
    </lineage>
</organism>
<evidence type="ECO:0008006" key="5">
    <source>
        <dbReference type="Google" id="ProtNLM"/>
    </source>
</evidence>
<dbReference type="NCBIfam" id="TIGR00752">
    <property type="entry name" value="slp"/>
    <property type="match status" value="1"/>
</dbReference>
<sequence length="227" mass="25367">MIRNALLILAIATLSGCAIVPDSIEVPEGTQLVSYSKAVTAGSDAVGQTARWGGVIVGVENKPQKTWIEMVHFPLNHYGKPKRSEETIGRFKVAIDGFVDPITFEEGRSVTFLGTLTSPSAGMIGEQPYMYPTIDGLDYHMWRKETAYDVSTLYFNFATGWYSPFYSPFYRPHWGFHRSRIRVIERSNGVPGGAVKSRGNIPNTIGNSRQGTDRRPSEHRQIHTQEK</sequence>
<reference evidence="3" key="2">
    <citation type="submission" date="2020-09" db="EMBL/GenBank/DDBJ databases">
        <authorList>
            <person name="Sun Q."/>
            <person name="Kim S."/>
        </authorList>
    </citation>
    <scope>NUCLEOTIDE SEQUENCE</scope>
    <source>
        <strain evidence="3">KCTC 22164</strain>
    </source>
</reference>
<feature type="compositionally biased region" description="Polar residues" evidence="1">
    <location>
        <begin position="200"/>
        <end position="210"/>
    </location>
</feature>
<dbReference type="AlphaFoldDB" id="A0A918JQ44"/>
<dbReference type="PROSITE" id="PS51257">
    <property type="entry name" value="PROKAR_LIPOPROTEIN"/>
    <property type="match status" value="1"/>
</dbReference>
<feature type="region of interest" description="Disordered" evidence="1">
    <location>
        <begin position="189"/>
        <end position="227"/>
    </location>
</feature>
<comment type="caution">
    <text evidence="3">The sequence shown here is derived from an EMBL/GenBank/DDBJ whole genome shotgun (WGS) entry which is preliminary data.</text>
</comment>
<protein>
    <recommendedName>
        <fullName evidence="5">Slp family lipoprotein</fullName>
    </recommendedName>
</protein>
<feature type="signal peptide" evidence="2">
    <location>
        <begin position="1"/>
        <end position="20"/>
    </location>
</feature>
<dbReference type="InterPro" id="IPR004658">
    <property type="entry name" value="OMP_Slp"/>
</dbReference>
<dbReference type="PANTHER" id="PTHR37530:SF1">
    <property type="entry name" value="OUTER MEMBRANE PROTEIN SLP"/>
    <property type="match status" value="1"/>
</dbReference>
<dbReference type="GO" id="GO:0019867">
    <property type="term" value="C:outer membrane"/>
    <property type="evidence" value="ECO:0007669"/>
    <property type="project" value="InterPro"/>
</dbReference>
<feature type="compositionally biased region" description="Basic and acidic residues" evidence="1">
    <location>
        <begin position="211"/>
        <end position="227"/>
    </location>
</feature>
<dbReference type="Proteomes" id="UP000631300">
    <property type="component" value="Unassembled WGS sequence"/>
</dbReference>
<dbReference type="RefSeq" id="WP_229805204.1">
    <property type="nucleotide sequence ID" value="NZ_BMXP01000011.1"/>
</dbReference>
<keyword evidence="4" id="KW-1185">Reference proteome</keyword>
<keyword evidence="2" id="KW-0732">Signal</keyword>
<dbReference type="Pfam" id="PF03843">
    <property type="entry name" value="Slp"/>
    <property type="match status" value="1"/>
</dbReference>
<evidence type="ECO:0000313" key="3">
    <source>
        <dbReference type="EMBL" id="GGW94833.1"/>
    </source>
</evidence>
<reference evidence="3" key="1">
    <citation type="journal article" date="2014" name="Int. J. Syst. Evol. Microbiol.">
        <title>Complete genome sequence of Corynebacterium casei LMG S-19264T (=DSM 44701T), isolated from a smear-ripened cheese.</title>
        <authorList>
            <consortium name="US DOE Joint Genome Institute (JGI-PGF)"/>
            <person name="Walter F."/>
            <person name="Albersmeier A."/>
            <person name="Kalinowski J."/>
            <person name="Ruckert C."/>
        </authorList>
    </citation>
    <scope>NUCLEOTIDE SEQUENCE</scope>
    <source>
        <strain evidence="3">KCTC 22164</strain>
    </source>
</reference>
<dbReference type="PANTHER" id="PTHR37530">
    <property type="entry name" value="OUTER MEMBRANE PROTEIN SLP"/>
    <property type="match status" value="1"/>
</dbReference>
<feature type="chain" id="PRO_5037800994" description="Slp family lipoprotein" evidence="2">
    <location>
        <begin position="21"/>
        <end position="227"/>
    </location>
</feature>
<gene>
    <name evidence="3" type="ORF">GCM10007391_31330</name>
</gene>
<evidence type="ECO:0000256" key="1">
    <source>
        <dbReference type="SAM" id="MobiDB-lite"/>
    </source>
</evidence>